<dbReference type="EMBL" id="GL379829">
    <property type="protein sequence ID" value="EGT50581.1"/>
    <property type="molecule type" value="Genomic_DNA"/>
</dbReference>
<evidence type="ECO:0000313" key="3">
    <source>
        <dbReference type="Proteomes" id="UP000008068"/>
    </source>
</evidence>
<evidence type="ECO:0000256" key="1">
    <source>
        <dbReference type="SAM" id="MobiDB-lite"/>
    </source>
</evidence>
<reference evidence="3" key="1">
    <citation type="submission" date="2011-07" db="EMBL/GenBank/DDBJ databases">
        <authorList>
            <consortium name="Caenorhabditis brenneri Sequencing and Analysis Consortium"/>
            <person name="Wilson R.K."/>
        </authorList>
    </citation>
    <scope>NUCLEOTIDE SEQUENCE [LARGE SCALE GENOMIC DNA]</scope>
    <source>
        <strain evidence="3">PB2801</strain>
    </source>
</reference>
<protein>
    <submittedName>
        <fullName evidence="2">Uncharacterized protein</fullName>
    </submittedName>
</protein>
<keyword evidence="3" id="KW-1185">Reference proteome</keyword>
<dbReference type="InParanoid" id="G0N260"/>
<dbReference type="Proteomes" id="UP000008068">
    <property type="component" value="Unassembled WGS sequence"/>
</dbReference>
<feature type="compositionally biased region" description="Polar residues" evidence="1">
    <location>
        <begin position="24"/>
        <end position="40"/>
    </location>
</feature>
<gene>
    <name evidence="2" type="ORF">CAEBREN_00369</name>
</gene>
<dbReference type="HOGENOM" id="CLU_2111055_0_0_1"/>
<dbReference type="AlphaFoldDB" id="G0N260"/>
<feature type="compositionally biased region" description="Acidic residues" evidence="1">
    <location>
        <begin position="96"/>
        <end position="108"/>
    </location>
</feature>
<accession>G0N260</accession>
<sequence length="115" mass="13405">MYALYAREWYSITRNIQRTLRISQPRTQEVSEISASTSEAQEAPEIQELEPDTEGSAIKKLKEQLEASRAEERRLEREIEELKRHLSSLKVQKPQEEEEPVPVDDDFELVSSKDC</sequence>
<proteinExistence type="predicted"/>
<name>G0N260_CAEBE</name>
<organism evidence="3">
    <name type="scientific">Caenorhabditis brenneri</name>
    <name type="common">Nematode worm</name>
    <dbReference type="NCBI Taxonomy" id="135651"/>
    <lineage>
        <taxon>Eukaryota</taxon>
        <taxon>Metazoa</taxon>
        <taxon>Ecdysozoa</taxon>
        <taxon>Nematoda</taxon>
        <taxon>Chromadorea</taxon>
        <taxon>Rhabditida</taxon>
        <taxon>Rhabditina</taxon>
        <taxon>Rhabditomorpha</taxon>
        <taxon>Rhabditoidea</taxon>
        <taxon>Rhabditidae</taxon>
        <taxon>Peloderinae</taxon>
        <taxon>Caenorhabditis</taxon>
    </lineage>
</organism>
<feature type="region of interest" description="Disordered" evidence="1">
    <location>
        <begin position="88"/>
        <end position="115"/>
    </location>
</feature>
<feature type="region of interest" description="Disordered" evidence="1">
    <location>
        <begin position="24"/>
        <end position="57"/>
    </location>
</feature>
<evidence type="ECO:0000313" key="2">
    <source>
        <dbReference type="EMBL" id="EGT50581.1"/>
    </source>
</evidence>